<dbReference type="AlphaFoldDB" id="A0A450TSA8"/>
<dbReference type="EMBL" id="CAADFE010000026">
    <property type="protein sequence ID" value="VFJ71266.1"/>
    <property type="molecule type" value="Genomic_DNA"/>
</dbReference>
<evidence type="ECO:0000313" key="1">
    <source>
        <dbReference type="EMBL" id="VFJ71266.1"/>
    </source>
</evidence>
<gene>
    <name evidence="1" type="ORF">BECKFW1821C_GA0114237_102627</name>
</gene>
<sequence length="385" mass="43799">MNTQLSYVEKLADLIRKSPPSPLEEVLRARLTGDHSQVHGITSPPPTRDEPNANLLVYYVYNLLKNEQTSREHLRRSIANLTVAALAEPNPDLDYIQALGGLVGYTQVRESSLAESLRFQFLGFLAFGLPVQMEHIMELHGVELARASHILDIFLAITPPLWEGMDQEKRQRFIATFRQARRGLGKDLDSDRFHLFLLLFRAILKLAPESAGTEAFPEMCRVVESVKGSPTRKMSIRIRRAWLGTCREFGILLNNGKHTKWRERFLGGLLAGRRSIGGDSHRPAFREIFHRSLEKIKFDRDEILLPIDPPTKTDLISQTVETPYEHLSPNVEHSPEEIYFHRAATFEKDQALAMPETVREPQETYSAKGLIVPVPIFPQSRASIH</sequence>
<name>A0A450TSA8_9GAMM</name>
<protein>
    <submittedName>
        <fullName evidence="1">Uncharacterized protein</fullName>
    </submittedName>
</protein>
<reference evidence="1" key="1">
    <citation type="submission" date="2019-02" db="EMBL/GenBank/DDBJ databases">
        <authorList>
            <person name="Gruber-Vodicka R. H."/>
            <person name="Seah K. B. B."/>
        </authorList>
    </citation>
    <scope>NUCLEOTIDE SEQUENCE</scope>
    <source>
        <strain evidence="1">BECK_BZ131</strain>
    </source>
</reference>
<proteinExistence type="predicted"/>
<organism evidence="1">
    <name type="scientific">Candidatus Kentrum sp. FW</name>
    <dbReference type="NCBI Taxonomy" id="2126338"/>
    <lineage>
        <taxon>Bacteria</taxon>
        <taxon>Pseudomonadati</taxon>
        <taxon>Pseudomonadota</taxon>
        <taxon>Gammaproteobacteria</taxon>
        <taxon>Candidatus Kentrum</taxon>
    </lineage>
</organism>
<accession>A0A450TSA8</accession>